<feature type="chain" id="PRO_5009264420" evidence="1">
    <location>
        <begin position="26"/>
        <end position="156"/>
    </location>
</feature>
<evidence type="ECO:0000313" key="3">
    <source>
        <dbReference type="Proteomes" id="UP000243904"/>
    </source>
</evidence>
<dbReference type="Proteomes" id="UP000243904">
    <property type="component" value="Chromosome I"/>
</dbReference>
<evidence type="ECO:0000313" key="2">
    <source>
        <dbReference type="EMBL" id="SDS95592.1"/>
    </source>
</evidence>
<proteinExistence type="predicted"/>
<name>A0A1H1WEY9_9BRAD</name>
<keyword evidence="1" id="KW-0732">Signal</keyword>
<keyword evidence="3" id="KW-1185">Reference proteome</keyword>
<sequence>MLRKTVIALLAVASVGLASPTMALARGGGGGGGGGGGHGGGGFGGGGFHGGGFGGGGFHGGGLGGFAGGFHGGQMASGFNGGGFRGGEFHGGGFHGHDFGRRFGFGGGFYPYGYYDDYAYDYPDSDTYYDNGSCYVVQRRVHTTHGWRLQPVQVCG</sequence>
<evidence type="ECO:0000256" key="1">
    <source>
        <dbReference type="SAM" id="SignalP"/>
    </source>
</evidence>
<feature type="signal peptide" evidence="1">
    <location>
        <begin position="1"/>
        <end position="25"/>
    </location>
</feature>
<dbReference type="AlphaFoldDB" id="A0A1H1WEY9"/>
<dbReference type="EMBL" id="LT629750">
    <property type="protein sequence ID" value="SDS95592.1"/>
    <property type="molecule type" value="Genomic_DNA"/>
</dbReference>
<gene>
    <name evidence="2" type="ORF">SAMN05444158_3818</name>
</gene>
<accession>A0A1H1WEY9</accession>
<protein>
    <submittedName>
        <fullName evidence="2">Uncharacterized protein</fullName>
    </submittedName>
</protein>
<reference evidence="3" key="1">
    <citation type="submission" date="2016-10" db="EMBL/GenBank/DDBJ databases">
        <authorList>
            <person name="Varghese N."/>
            <person name="Submissions S."/>
        </authorList>
    </citation>
    <scope>NUCLEOTIDE SEQUENCE [LARGE SCALE GENOMIC DNA]</scope>
    <source>
        <strain evidence="3">GAS369</strain>
    </source>
</reference>
<organism evidence="2 3">
    <name type="scientific">Bradyrhizobium canariense</name>
    <dbReference type="NCBI Taxonomy" id="255045"/>
    <lineage>
        <taxon>Bacteria</taxon>
        <taxon>Pseudomonadati</taxon>
        <taxon>Pseudomonadota</taxon>
        <taxon>Alphaproteobacteria</taxon>
        <taxon>Hyphomicrobiales</taxon>
        <taxon>Nitrobacteraceae</taxon>
        <taxon>Bradyrhizobium</taxon>
    </lineage>
</organism>